<evidence type="ECO:0000313" key="1">
    <source>
        <dbReference type="EMBL" id="RSN72457.1"/>
    </source>
</evidence>
<keyword evidence="2" id="KW-1185">Reference proteome</keyword>
<reference evidence="1 2" key="1">
    <citation type="submission" date="2018-10" db="EMBL/GenBank/DDBJ databases">
        <title>Co-occurring genomic capacity for anaerobic methane metabolism and dissimilatory sulfite reduction discovered in the Korarchaeota.</title>
        <authorList>
            <person name="Mckay L.J."/>
            <person name="Dlakic M."/>
            <person name="Fields M.W."/>
            <person name="Delmont T.O."/>
            <person name="Eren A.M."/>
            <person name="Jay Z.J."/>
            <person name="Klingelsmith K.B."/>
            <person name="Rusch D.B."/>
            <person name="Inskeep W.P."/>
        </authorList>
    </citation>
    <scope>NUCLEOTIDE SEQUENCE [LARGE SCALE GENOMIC DNA]</scope>
    <source>
        <strain evidence="1 2">MDKW</strain>
    </source>
</reference>
<dbReference type="EMBL" id="RCOS01000152">
    <property type="protein sequence ID" value="RSN72457.1"/>
    <property type="molecule type" value="Genomic_DNA"/>
</dbReference>
<name>A0A429GF09_9CREN</name>
<organism evidence="1 2">
    <name type="scientific">Candidatus Methanodesulfokora washburnensis</name>
    <dbReference type="NCBI Taxonomy" id="2478471"/>
    <lineage>
        <taxon>Archaea</taxon>
        <taxon>Thermoproteota</taxon>
        <taxon>Candidatus Korarchaeia</taxon>
        <taxon>Candidatus Korarchaeia incertae sedis</taxon>
        <taxon>Candidatus Methanodesulfokora</taxon>
    </lineage>
</organism>
<dbReference type="RefSeq" id="WP_125672508.1">
    <property type="nucleotide sequence ID" value="NZ_RCOS01000152.1"/>
</dbReference>
<proteinExistence type="predicted"/>
<dbReference type="AlphaFoldDB" id="A0A429GF09"/>
<protein>
    <submittedName>
        <fullName evidence="1">Uncharacterized protein</fullName>
    </submittedName>
</protein>
<sequence>MEISKTLEKLRSDVKTFCVSIGGIVEIDKIGYYPYNHEHSLYVQCRLQSSSAFDEEEDAIANFIERKDDELRDFLRKAEEEGNRLGIGIIFLSDITSPYEKYLDYHIEVKPQKSWKWVSIGSSTPKMVSDVLFVSRNAGIPPDCDCNDTGEACFCGKELNISESLKPALEDIRKKLREILSGKGITNMGEKTYLII</sequence>
<evidence type="ECO:0000313" key="2">
    <source>
        <dbReference type="Proteomes" id="UP000277582"/>
    </source>
</evidence>
<gene>
    <name evidence="1" type="ORF">D6D85_13685</name>
</gene>
<dbReference type="Proteomes" id="UP000277582">
    <property type="component" value="Unassembled WGS sequence"/>
</dbReference>
<comment type="caution">
    <text evidence="1">The sequence shown here is derived from an EMBL/GenBank/DDBJ whole genome shotgun (WGS) entry which is preliminary data.</text>
</comment>
<accession>A0A429GF09</accession>